<dbReference type="EMBL" id="CP002064">
    <property type="protein sequence ID" value="ADJ16903.1"/>
    <property type="molecule type" value="Genomic_DNA"/>
</dbReference>
<accession>D8JBZ6</accession>
<dbReference type="InterPro" id="IPR011991">
    <property type="entry name" value="ArsR-like_HTH"/>
</dbReference>
<geneLocation type="plasmid" evidence="3 4">
    <name>2</name>
</geneLocation>
<dbReference type="InterPro" id="IPR036390">
    <property type="entry name" value="WH_DNA-bd_sf"/>
</dbReference>
<dbReference type="Pfam" id="PF24271">
    <property type="entry name" value="HVO_2833_C"/>
    <property type="match status" value="1"/>
</dbReference>
<dbReference type="Proteomes" id="UP000000390">
    <property type="component" value="Plasmid 2"/>
</dbReference>
<feature type="domain" description="HVO-2833 C-terminal" evidence="2">
    <location>
        <begin position="133"/>
        <end position="255"/>
    </location>
</feature>
<evidence type="ECO:0000259" key="1">
    <source>
        <dbReference type="Pfam" id="PF01978"/>
    </source>
</evidence>
<gene>
    <name evidence="3" type="ordered locus">HacjB3_17803</name>
</gene>
<dbReference type="InterPro" id="IPR002831">
    <property type="entry name" value="Tscrpt_reg_TrmB_N"/>
</dbReference>
<dbReference type="KEGG" id="hje:HacjB3_17803"/>
<keyword evidence="3" id="KW-0614">Plasmid</keyword>
<dbReference type="InterPro" id="IPR036388">
    <property type="entry name" value="WH-like_DNA-bd_sf"/>
</dbReference>
<name>D8JBZ6_HALJB</name>
<dbReference type="eggNOG" id="arCOG04518">
    <property type="taxonomic scope" value="Archaea"/>
</dbReference>
<dbReference type="InterPro" id="IPR056528">
    <property type="entry name" value="HVO_2833_C"/>
</dbReference>
<dbReference type="Gene3D" id="1.10.10.10">
    <property type="entry name" value="Winged helix-like DNA-binding domain superfamily/Winged helix DNA-binding domain"/>
    <property type="match status" value="1"/>
</dbReference>
<dbReference type="HOGENOM" id="CLU_076272_0_0_2"/>
<organism evidence="3 4">
    <name type="scientific">Halalkalicoccus jeotgali (strain DSM 18796 / CECT 7217 / JCM 14584 / KCTC 4019 / B3)</name>
    <dbReference type="NCBI Taxonomy" id="795797"/>
    <lineage>
        <taxon>Archaea</taxon>
        <taxon>Methanobacteriati</taxon>
        <taxon>Methanobacteriota</taxon>
        <taxon>Stenosarchaea group</taxon>
        <taxon>Halobacteria</taxon>
        <taxon>Halobacteriales</taxon>
        <taxon>Halococcaceae</taxon>
        <taxon>Halalkalicoccus</taxon>
    </lineage>
</organism>
<dbReference type="SUPFAM" id="SSF46785">
    <property type="entry name" value="Winged helix' DNA-binding domain"/>
    <property type="match status" value="1"/>
</dbReference>
<reference evidence="3 4" key="1">
    <citation type="journal article" date="2010" name="J. Bacteriol.">
        <title>Complete genome sequence of Halalkalicoccus jeotgali B3(T), an extremely halophilic archaeon.</title>
        <authorList>
            <person name="Roh S.W."/>
            <person name="Nam Y.D."/>
            <person name="Nam S.H."/>
            <person name="Choi S.H."/>
            <person name="Park H.S."/>
            <person name="Bae J.W."/>
        </authorList>
    </citation>
    <scope>NUCLEOTIDE SEQUENCE [LARGE SCALE GENOMIC DNA]</scope>
    <source>
        <strain evidence="4">DSM 18796 / CECT 7217 / JCM 14584 / KCTC 4019 / B3</strain>
        <plasmid evidence="4">2</plasmid>
    </source>
</reference>
<feature type="domain" description="Transcription regulator TrmB N-terminal" evidence="1">
    <location>
        <begin position="43"/>
        <end position="82"/>
    </location>
</feature>
<dbReference type="Pfam" id="PF01978">
    <property type="entry name" value="TrmB"/>
    <property type="match status" value="1"/>
</dbReference>
<evidence type="ECO:0000259" key="2">
    <source>
        <dbReference type="Pfam" id="PF24271"/>
    </source>
</evidence>
<dbReference type="AlphaFoldDB" id="D8JBZ6"/>
<sequence>MVSLTDIEPIEQLEGLLTEYSHMDLPSLIAGSGLQILYYLDQRRTATELAERSSISRATVYRRLDNLQRVGVVGKSKSRYRLNDPFTVLVSIARGLFHQKHRREAEQHATGLNFVWETHDEYLFACDNDVSTEGFHLTGPALFGDFGVPLLTRDRRHYVRTDRLSEITPAELVCHTLLIDDGSRYRTYCLLLIQKQEVDQAALQDCAEHYLPETAIDLRAIVDDLSEYLETDGETTTEQLPQWEEFKQTARDYEITV</sequence>
<proteinExistence type="predicted"/>
<protein>
    <submittedName>
        <fullName evidence="3">Uncharacterized protein</fullName>
    </submittedName>
</protein>
<evidence type="ECO:0000313" key="4">
    <source>
        <dbReference type="Proteomes" id="UP000000390"/>
    </source>
</evidence>
<evidence type="ECO:0000313" key="3">
    <source>
        <dbReference type="EMBL" id="ADJ16903.1"/>
    </source>
</evidence>
<dbReference type="PATRIC" id="fig|795797.18.peg.3473"/>
<dbReference type="CDD" id="cd00090">
    <property type="entry name" value="HTH_ARSR"/>
    <property type="match status" value="1"/>
</dbReference>